<keyword evidence="3" id="KW-0547">Nucleotide-binding</keyword>
<name>K1T3V8_9ZZZZ</name>
<dbReference type="Pfam" id="PF06723">
    <property type="entry name" value="MreB_Mbl"/>
    <property type="match status" value="1"/>
</dbReference>
<dbReference type="Gene3D" id="3.30.420.40">
    <property type="match status" value="2"/>
</dbReference>
<feature type="non-terminal residue" evidence="7">
    <location>
        <position position="117"/>
    </location>
</feature>
<dbReference type="GO" id="GO:0008360">
    <property type="term" value="P:regulation of cell shape"/>
    <property type="evidence" value="ECO:0007669"/>
    <property type="project" value="UniProtKB-KW"/>
</dbReference>
<comment type="caution">
    <text evidence="7">The sequence shown here is derived from an EMBL/GenBank/DDBJ whole genome shotgun (WGS) entry which is preliminary data.</text>
</comment>
<evidence type="ECO:0000256" key="3">
    <source>
        <dbReference type="ARBA" id="ARBA00022741"/>
    </source>
</evidence>
<dbReference type="InterPro" id="IPR056546">
    <property type="entry name" value="MreB_MamK-like"/>
</dbReference>
<dbReference type="GO" id="GO:0000902">
    <property type="term" value="P:cell morphogenesis"/>
    <property type="evidence" value="ECO:0007669"/>
    <property type="project" value="InterPro"/>
</dbReference>
<protein>
    <submittedName>
        <fullName evidence="7">Cell shape determining protein MreB/Mrl</fullName>
    </submittedName>
</protein>
<proteinExistence type="inferred from homology"/>
<dbReference type="GO" id="GO:0005737">
    <property type="term" value="C:cytoplasm"/>
    <property type="evidence" value="ECO:0007669"/>
    <property type="project" value="UniProtKB-SubCell"/>
</dbReference>
<dbReference type="AlphaFoldDB" id="K1T3V8"/>
<gene>
    <name evidence="7" type="ORF">OBE_12255</name>
</gene>
<comment type="similarity">
    <text evidence="6">Belongs to the FtsA/MreB family.</text>
</comment>
<accession>K1T3V8</accession>
<dbReference type="PANTHER" id="PTHR42749">
    <property type="entry name" value="CELL SHAPE-DETERMINING PROTEIN MREB"/>
    <property type="match status" value="1"/>
</dbReference>
<dbReference type="PRINTS" id="PR01652">
    <property type="entry name" value="SHAPEPROTEIN"/>
</dbReference>
<evidence type="ECO:0000256" key="1">
    <source>
        <dbReference type="ARBA" id="ARBA00004496"/>
    </source>
</evidence>
<dbReference type="PANTHER" id="PTHR42749:SF1">
    <property type="entry name" value="CELL SHAPE-DETERMINING PROTEIN MREB"/>
    <property type="match status" value="1"/>
</dbReference>
<evidence type="ECO:0000256" key="5">
    <source>
        <dbReference type="ARBA" id="ARBA00022960"/>
    </source>
</evidence>
<evidence type="ECO:0000313" key="7">
    <source>
        <dbReference type="EMBL" id="EKC54111.1"/>
    </source>
</evidence>
<dbReference type="InterPro" id="IPR043129">
    <property type="entry name" value="ATPase_NBD"/>
</dbReference>
<dbReference type="InterPro" id="IPR004753">
    <property type="entry name" value="MreB"/>
</dbReference>
<organism evidence="7">
    <name type="scientific">human gut metagenome</name>
    <dbReference type="NCBI Taxonomy" id="408170"/>
    <lineage>
        <taxon>unclassified sequences</taxon>
        <taxon>metagenomes</taxon>
        <taxon>organismal metagenomes</taxon>
    </lineage>
</organism>
<evidence type="ECO:0000256" key="4">
    <source>
        <dbReference type="ARBA" id="ARBA00022840"/>
    </source>
</evidence>
<dbReference type="EMBL" id="AJWZ01008437">
    <property type="protein sequence ID" value="EKC54111.1"/>
    <property type="molecule type" value="Genomic_DNA"/>
</dbReference>
<keyword evidence="5" id="KW-0133">Cell shape</keyword>
<dbReference type="SUPFAM" id="SSF53067">
    <property type="entry name" value="Actin-like ATPase domain"/>
    <property type="match status" value="2"/>
</dbReference>
<comment type="subcellular location">
    <subcellularLocation>
        <location evidence="1">Cytoplasm</location>
    </subcellularLocation>
</comment>
<reference evidence="7" key="1">
    <citation type="journal article" date="2013" name="Environ. Microbiol.">
        <title>Microbiota from the distal guts of lean and obese adolescents exhibit partial functional redundancy besides clear differences in community structure.</title>
        <authorList>
            <person name="Ferrer M."/>
            <person name="Ruiz A."/>
            <person name="Lanza F."/>
            <person name="Haange S.B."/>
            <person name="Oberbach A."/>
            <person name="Till H."/>
            <person name="Bargiela R."/>
            <person name="Campoy C."/>
            <person name="Segura M.T."/>
            <person name="Richter M."/>
            <person name="von Bergen M."/>
            <person name="Seifert J."/>
            <person name="Suarez A."/>
        </authorList>
    </citation>
    <scope>NUCLEOTIDE SEQUENCE</scope>
</reference>
<keyword evidence="2" id="KW-0963">Cytoplasm</keyword>
<keyword evidence="4" id="KW-0067">ATP-binding</keyword>
<dbReference type="GO" id="GO:0005524">
    <property type="term" value="F:ATP binding"/>
    <property type="evidence" value="ECO:0007669"/>
    <property type="project" value="UniProtKB-KW"/>
</dbReference>
<evidence type="ECO:0000256" key="6">
    <source>
        <dbReference type="ARBA" id="ARBA00023458"/>
    </source>
</evidence>
<sequence>MLGRTPGNVVAVRPLRDGVISDYEMTEKMLEQFLKKISKFSLIKPRVIVSVPSGVTEVEERAVIQATMEAGARRVYLIEEPFAAALGAKLDIAGPSGHMVVDIGGGTTDIAVLSMNG</sequence>
<evidence type="ECO:0000256" key="2">
    <source>
        <dbReference type="ARBA" id="ARBA00022490"/>
    </source>
</evidence>